<sequence length="171" mass="19269">MTVCEYTRLQLAESQLEAAIALFITGRDRFSVITLAGAADVILSRLALDKDKSNFTDDLMQDAIRNGAEVRTRAEHGREINDVLFINDMKHMDKDEDGFVEFDPQECAFGAIMKALVNYIAIVGKNKLAKAFLWWIRENMDPKKYNVNCDPNWRPEEAQAAPAAKVEEKGA</sequence>
<proteinExistence type="predicted"/>
<dbReference type="EMBL" id="LR025743">
    <property type="protein sequence ID" value="VBB15838.1"/>
    <property type="molecule type" value="Genomic_DNA"/>
</dbReference>
<reference evidence="1 2" key="1">
    <citation type="submission" date="2017-11" db="EMBL/GenBank/DDBJ databases">
        <authorList>
            <person name="Seth-Smith MB H."/>
        </authorList>
    </citation>
    <scope>NUCLEOTIDE SEQUENCE [LARGE SCALE GENOMIC DNA]</scope>
    <source>
        <strain evidence="1">E</strain>
    </source>
</reference>
<dbReference type="RefSeq" id="WP_163012984.1">
    <property type="nucleotide sequence ID" value="NZ_LR025743.1"/>
</dbReference>
<name>A0AAJ5NCY9_9BURK</name>
<gene>
    <name evidence="1" type="ORF">BSTAB16_6036</name>
</gene>
<dbReference type="Proteomes" id="UP000268684">
    <property type="component" value="Chromosome II"/>
</dbReference>
<evidence type="ECO:0000313" key="1">
    <source>
        <dbReference type="EMBL" id="VBB15838.1"/>
    </source>
</evidence>
<dbReference type="GeneID" id="71058455"/>
<accession>A0AAJ5NCY9</accession>
<protein>
    <submittedName>
        <fullName evidence="1">Uncharacterized protein</fullName>
    </submittedName>
</protein>
<dbReference type="AlphaFoldDB" id="A0AAJ5NCY9"/>
<evidence type="ECO:0000313" key="2">
    <source>
        <dbReference type="Proteomes" id="UP000268684"/>
    </source>
</evidence>
<organism evidence="1 2">
    <name type="scientific">Burkholderia stabilis</name>
    <dbReference type="NCBI Taxonomy" id="95485"/>
    <lineage>
        <taxon>Bacteria</taxon>
        <taxon>Pseudomonadati</taxon>
        <taxon>Pseudomonadota</taxon>
        <taxon>Betaproteobacteria</taxon>
        <taxon>Burkholderiales</taxon>
        <taxon>Burkholderiaceae</taxon>
        <taxon>Burkholderia</taxon>
        <taxon>Burkholderia cepacia complex</taxon>
    </lineage>
</organism>
<keyword evidence="2" id="KW-1185">Reference proteome</keyword>